<feature type="domain" description="CHAT" evidence="2">
    <location>
        <begin position="870"/>
        <end position="1131"/>
    </location>
</feature>
<evidence type="ECO:0000313" key="4">
    <source>
        <dbReference type="Proteomes" id="UP000092154"/>
    </source>
</evidence>
<comment type="similarity">
    <text evidence="1">Belongs to the TTC36 family.</text>
</comment>
<dbReference type="AlphaFoldDB" id="A0A1B7MZD9"/>
<dbReference type="PANTHER" id="PTHR21405:SF0">
    <property type="entry name" value="TETRATRICOPEPTIDE REPEAT PROTEIN 36"/>
    <property type="match status" value="1"/>
</dbReference>
<name>A0A1B7MZD9_9AGAM</name>
<dbReference type="PANTHER" id="PTHR21405">
    <property type="entry name" value="CDNA SEQUENCE BC021608"/>
    <property type="match status" value="1"/>
</dbReference>
<organism evidence="3 4">
    <name type="scientific">Rhizopogon vinicolor AM-OR11-026</name>
    <dbReference type="NCBI Taxonomy" id="1314800"/>
    <lineage>
        <taxon>Eukaryota</taxon>
        <taxon>Fungi</taxon>
        <taxon>Dikarya</taxon>
        <taxon>Basidiomycota</taxon>
        <taxon>Agaricomycotina</taxon>
        <taxon>Agaricomycetes</taxon>
        <taxon>Agaricomycetidae</taxon>
        <taxon>Boletales</taxon>
        <taxon>Suillineae</taxon>
        <taxon>Rhizopogonaceae</taxon>
        <taxon>Rhizopogon</taxon>
    </lineage>
</organism>
<dbReference type="Proteomes" id="UP000092154">
    <property type="component" value="Unassembled WGS sequence"/>
</dbReference>
<proteinExistence type="inferred from homology"/>
<dbReference type="Pfam" id="PF12770">
    <property type="entry name" value="CHAT"/>
    <property type="match status" value="1"/>
</dbReference>
<dbReference type="OrthoDB" id="9991317at2759"/>
<protein>
    <recommendedName>
        <fullName evidence="2">CHAT domain-containing protein</fullName>
    </recommendedName>
</protein>
<evidence type="ECO:0000313" key="3">
    <source>
        <dbReference type="EMBL" id="OAX37973.1"/>
    </source>
</evidence>
<keyword evidence="4" id="KW-1185">Reference proteome</keyword>
<dbReference type="SUPFAM" id="SSF81901">
    <property type="entry name" value="HCP-like"/>
    <property type="match status" value="1"/>
</dbReference>
<dbReference type="InParanoid" id="A0A1B7MZD9"/>
<sequence length="1146" mass="126296">MEDNVEQWRAALRECPPGDTRSATLNNLAVSLRGRFEWEGVLSDLDEAIDLHRAALALRPPGHSHRSSSLNNLANSLEIRFEQQGVLSDLDEAIELHRAALALFPPGHSDRYKSLNNLGNSIQTRFEQQGVLSDLDDAIHFHRAALVLCPPSDRSMSLNNLVIIIQARLDQKGDPDDLDEAIDLHRATLPFHPPGHSTRYIVLNNIAISLRARFQQRGILSDLDEAIDLHRATLALCPPGHSGRSMSLNNLAISLRDIFEQEGVLANLNEAIDLNRAALALLPSDHSDRSMSLNNLAITINFHREALALRPLGHSDRSMSLNNLASSLQEKFQQGAVLSDLDEIIDLHRAALAICPLGHSDQPMFLSNIASNLHARFEHRGVLSDLDEAIGLDRAALALCPPGHSTRSSSLNNLATCLRARFDQRGILSDLDEAINFLREALELRSPGHSDRSMSLNNLANSLRARFEEGGVPSDQSEAFVLDQAALTLCPPGHPDRSMSLNNLAINLQIRFKERGVLSDLDKAIELHRAALELHPVGDYDRSLSLNNLGFCLEARFKHQGVLSDLNEAIDLHRAALPLHPPSHSTHPASLDNLAISLQARFERQGVPADLDEVFMLYGQLSQITHAVLPKDLHAAKLWTTSAEKLKHSSALTAYETALRFLDEWQHVAGVSPSSHHFDVVRKATSSLAMDAFSCSVRNGALKTAVELVEQGRAVFWTQLARFHTPLDDISESGDIGKALVAEFKEVSFRLRKMLEAPSEERASQIMQLTTQRDDVISRIRMLPDFSRFLLHPLFSDLQKAAEDGPVIIVNASQYSCNALIILSAQDPVHIPLDITRVEVSELSNEFQSFTEGAGSSDNELGVNKIIGILRQLWDRIVGPIVKVLKKSFSRGSRIWWCPTAEFTLLPLHAAGPYAQKSHNLSHFYISSYTPTLAALIRARQRIAQNASVPHFVAIGQGNPAEGRPLLHVAAELGDVSQRVGRIAPFTSLAGSDATVQRALDALGRHQWVHLACHGMPNRQKPFDSSFSMHDGPLMITDIIRTNLQNQEFAFLSACHTTVGHASSPDEAIHLAAAMQFSGFRSVIGSMWTVDDNVASQVVSAFYDNMIDGSGGLDCRRAAVSLHEAVKKLRKEIPFEQQVVFVHIGI</sequence>
<reference evidence="3 4" key="1">
    <citation type="submission" date="2016-06" db="EMBL/GenBank/DDBJ databases">
        <title>Comparative genomics of the ectomycorrhizal sister species Rhizopogon vinicolor and Rhizopogon vesiculosus (Basidiomycota: Boletales) reveals a divergence of the mating type B locus.</title>
        <authorList>
            <consortium name="DOE Joint Genome Institute"/>
            <person name="Mujic A.B."/>
            <person name="Kuo A."/>
            <person name="Tritt A."/>
            <person name="Lipzen A."/>
            <person name="Chen C."/>
            <person name="Johnson J."/>
            <person name="Sharma A."/>
            <person name="Barry K."/>
            <person name="Grigoriev I.V."/>
            <person name="Spatafora J.W."/>
        </authorList>
    </citation>
    <scope>NUCLEOTIDE SEQUENCE [LARGE SCALE GENOMIC DNA]</scope>
    <source>
        <strain evidence="3 4">AM-OR11-026</strain>
    </source>
</reference>
<accession>A0A1B7MZD9</accession>
<evidence type="ECO:0000256" key="1">
    <source>
        <dbReference type="ARBA" id="ARBA00006995"/>
    </source>
</evidence>
<dbReference type="GO" id="GO:0006570">
    <property type="term" value="P:tyrosine metabolic process"/>
    <property type="evidence" value="ECO:0007669"/>
    <property type="project" value="TreeGrafter"/>
</dbReference>
<dbReference type="Gene3D" id="1.25.40.10">
    <property type="entry name" value="Tetratricopeptide repeat domain"/>
    <property type="match status" value="4"/>
</dbReference>
<dbReference type="EMBL" id="KV448320">
    <property type="protein sequence ID" value="OAX37973.1"/>
    <property type="molecule type" value="Genomic_DNA"/>
</dbReference>
<dbReference type="STRING" id="1314800.A0A1B7MZD9"/>
<dbReference type="InterPro" id="IPR038906">
    <property type="entry name" value="TTC36"/>
</dbReference>
<gene>
    <name evidence="3" type="ORF">K503DRAFT_741916</name>
</gene>
<evidence type="ECO:0000259" key="2">
    <source>
        <dbReference type="Pfam" id="PF12770"/>
    </source>
</evidence>
<dbReference type="InterPro" id="IPR024983">
    <property type="entry name" value="CHAT_dom"/>
</dbReference>
<dbReference type="Pfam" id="PF13374">
    <property type="entry name" value="TPR_10"/>
    <property type="match status" value="1"/>
</dbReference>
<dbReference type="InterPro" id="IPR011990">
    <property type="entry name" value="TPR-like_helical_dom_sf"/>
</dbReference>
<dbReference type="SUPFAM" id="SSF48452">
    <property type="entry name" value="TPR-like"/>
    <property type="match status" value="3"/>
</dbReference>